<dbReference type="AlphaFoldDB" id="A0A8H3H9M4"/>
<dbReference type="InterPro" id="IPR052321">
    <property type="entry name" value="PolyBind_ProtTraffic"/>
</dbReference>
<name>A0A8H3H9M4_9AGAM</name>
<feature type="domain" description="Jacalin-type lectin" evidence="4">
    <location>
        <begin position="307"/>
        <end position="447"/>
    </location>
</feature>
<feature type="compositionally biased region" description="Polar residues" evidence="3">
    <location>
        <begin position="1"/>
        <end position="33"/>
    </location>
</feature>
<evidence type="ECO:0000256" key="3">
    <source>
        <dbReference type="SAM" id="MobiDB-lite"/>
    </source>
</evidence>
<protein>
    <recommendedName>
        <fullName evidence="4">Jacalin-type lectin domain-containing protein</fullName>
    </recommendedName>
</protein>
<evidence type="ECO:0000259" key="4">
    <source>
        <dbReference type="PROSITE" id="PS51752"/>
    </source>
</evidence>
<dbReference type="Pfam" id="PF01419">
    <property type="entry name" value="Jacalin"/>
    <property type="match status" value="2"/>
</dbReference>
<dbReference type="SUPFAM" id="SSF51101">
    <property type="entry name" value="Mannose-binding lectins"/>
    <property type="match status" value="2"/>
</dbReference>
<evidence type="ECO:0000313" key="5">
    <source>
        <dbReference type="EMBL" id="CAE6495962.1"/>
    </source>
</evidence>
<reference evidence="5" key="1">
    <citation type="submission" date="2021-01" db="EMBL/GenBank/DDBJ databases">
        <authorList>
            <person name="Kaushik A."/>
        </authorList>
    </citation>
    <scope>NUCLEOTIDE SEQUENCE</scope>
    <source>
        <strain evidence="5">AG6-10EEA</strain>
    </source>
</reference>
<dbReference type="GO" id="GO:0030246">
    <property type="term" value="F:carbohydrate binding"/>
    <property type="evidence" value="ECO:0007669"/>
    <property type="project" value="UniProtKB-KW"/>
</dbReference>
<feature type="region of interest" description="Disordered" evidence="3">
    <location>
        <begin position="1"/>
        <end position="41"/>
    </location>
</feature>
<dbReference type="InterPro" id="IPR001229">
    <property type="entry name" value="Jacalin-like_lectin_dom"/>
</dbReference>
<dbReference type="SMART" id="SM00915">
    <property type="entry name" value="Jacalin"/>
    <property type="match status" value="1"/>
</dbReference>
<dbReference type="PROSITE" id="PS51752">
    <property type="entry name" value="JACALIN_LECTIN"/>
    <property type="match status" value="1"/>
</dbReference>
<dbReference type="Proteomes" id="UP000663853">
    <property type="component" value="Unassembled WGS sequence"/>
</dbReference>
<accession>A0A8H3H9M4</accession>
<keyword evidence="1" id="KW-0732">Signal</keyword>
<comment type="caution">
    <text evidence="5">The sequence shown here is derived from an EMBL/GenBank/DDBJ whole genome shotgun (WGS) entry which is preliminary data.</text>
</comment>
<proteinExistence type="predicted"/>
<dbReference type="Gene3D" id="2.100.10.30">
    <property type="entry name" value="Jacalin-like lectin domain"/>
    <property type="match status" value="2"/>
</dbReference>
<dbReference type="PANTHER" id="PTHR33589:SF3">
    <property type="entry name" value="ZYMOGEN GRANULE MEMBRANE PROTEIN 16-LIKE"/>
    <property type="match status" value="1"/>
</dbReference>
<keyword evidence="2" id="KW-0430">Lectin</keyword>
<dbReference type="PANTHER" id="PTHR33589">
    <property type="entry name" value="OS11G0524900 PROTEIN"/>
    <property type="match status" value="1"/>
</dbReference>
<organism evidence="5 6">
    <name type="scientific">Rhizoctonia solani</name>
    <dbReference type="NCBI Taxonomy" id="456999"/>
    <lineage>
        <taxon>Eukaryota</taxon>
        <taxon>Fungi</taxon>
        <taxon>Dikarya</taxon>
        <taxon>Basidiomycota</taxon>
        <taxon>Agaricomycotina</taxon>
        <taxon>Agaricomycetes</taxon>
        <taxon>Cantharellales</taxon>
        <taxon>Ceratobasidiaceae</taxon>
        <taxon>Rhizoctonia</taxon>
    </lineage>
</organism>
<evidence type="ECO:0000313" key="6">
    <source>
        <dbReference type="Proteomes" id="UP000663853"/>
    </source>
</evidence>
<evidence type="ECO:0000256" key="1">
    <source>
        <dbReference type="ARBA" id="ARBA00022729"/>
    </source>
</evidence>
<sequence length="612" mass="67629">MKNQPEPDQQSTVSLWNSLQNDTQVSDTSQRPNGSEYKLPDDSDFLRGVTFNGPNGPYKCSRQVFRILPNAAYSIQSCRDISTEEFYPANDADARYIHMGWPAPSELSNGSWETMYRDSKVPSGTGNLVCRRMVVHRWTISCRIEDLEACEDFAKAIEEALKEPNATDQVEALREIFATWGEMISLCAVMGASLAASGTLGLNQTLTGDAATFRPPDRGPDIMQMIDQNLDITGNFERRFESRIQASLTVLDYFFFRFNSWLTNAMNLDNSATWEVVKVSRAAPVTDLLPKSLQQKVKRLLSYANMISRSPAVGSQIPFGFDGASLGMKDIKQINVWHNGLLIQDISIVYTDGALAGPHGFGKSNQISDSFALARGEFITDVFTWATASSINAIQFIKNTTQLSARYGLHSGVGDPNIFTAGGNGLLGLSGSFNVAQLLQLQAVWRSDVKEDEYRIIATSTIGTGSGAMFNDYRFLGHPPTSRISSIAYRSTATVVAGFAVTYSSTRDGNETRETTPIRGTDAGARDIWTLEEDEYITQVKGRYSGSAVYKLEFTTNKGNTKKIGQEAGDWFTFAPPHNDMVLYYMIGKSAGYMQTMTFVWGMPPLKDPDSE</sequence>
<gene>
    <name evidence="5" type="ORF">RDB_LOCUS106554</name>
</gene>
<dbReference type="EMBL" id="CAJMXA010003444">
    <property type="protein sequence ID" value="CAE6495962.1"/>
    <property type="molecule type" value="Genomic_DNA"/>
</dbReference>
<evidence type="ECO:0000256" key="2">
    <source>
        <dbReference type="ARBA" id="ARBA00022734"/>
    </source>
</evidence>
<dbReference type="InterPro" id="IPR036404">
    <property type="entry name" value="Jacalin-like_lectin_dom_sf"/>
</dbReference>